<organism evidence="2 3">
    <name type="scientific">Streptomyces pacificus</name>
    <dbReference type="NCBI Taxonomy" id="2705029"/>
    <lineage>
        <taxon>Bacteria</taxon>
        <taxon>Bacillati</taxon>
        <taxon>Actinomycetota</taxon>
        <taxon>Actinomycetes</taxon>
        <taxon>Kitasatosporales</taxon>
        <taxon>Streptomycetaceae</taxon>
        <taxon>Streptomyces</taxon>
    </lineage>
</organism>
<evidence type="ECO:0000313" key="2">
    <source>
        <dbReference type="EMBL" id="GFH39203.1"/>
    </source>
</evidence>
<sequence>MRTVRNRPVLPAVPWACPSAPGTSYPVRWRQRGVVRERLGRAAADGPPVRLITGLRFDVLGLPADAGRALLRGAVRTGPVARAGDGVLLLVAAGAAEEPPALLDWLEWGGIGLELSALGRGGSVPAPSPPGHAVPAGATPGAAVWLRPPKPGREVEPSPPALGAPGRAGAWSGPRPAPGSGTGVGGGGGAPDLVRLVDAAANACHRARLARAGAAGPHTRAQPLAFSYASRISAGTRPRSLTL</sequence>
<evidence type="ECO:0000313" key="3">
    <source>
        <dbReference type="Proteomes" id="UP000484988"/>
    </source>
</evidence>
<dbReference type="NCBIfam" id="NF040464">
    <property type="entry name" value="SCO3374_fam"/>
    <property type="match status" value="1"/>
</dbReference>
<protein>
    <recommendedName>
        <fullName evidence="4">Proline-rich protein</fullName>
    </recommendedName>
</protein>
<evidence type="ECO:0008006" key="4">
    <source>
        <dbReference type="Google" id="ProtNLM"/>
    </source>
</evidence>
<comment type="caution">
    <text evidence="2">The sequence shown here is derived from an EMBL/GenBank/DDBJ whole genome shotgun (WGS) entry which is preliminary data.</text>
</comment>
<feature type="region of interest" description="Disordered" evidence="1">
    <location>
        <begin position="148"/>
        <end position="187"/>
    </location>
</feature>
<reference evidence="2 3" key="1">
    <citation type="submission" date="2020-02" db="EMBL/GenBank/DDBJ databases">
        <title>Whole Genome Shotgun Sequence of Streptomyces sp. strain CWH03.</title>
        <authorList>
            <person name="Dohra H."/>
            <person name="Kodani S."/>
            <person name="Yamamura H."/>
        </authorList>
    </citation>
    <scope>NUCLEOTIDE SEQUENCE [LARGE SCALE GENOMIC DNA]</scope>
    <source>
        <strain evidence="2 3">CWH03</strain>
    </source>
</reference>
<dbReference type="AlphaFoldDB" id="A0A6A0B3D7"/>
<dbReference type="EMBL" id="BLLG01000024">
    <property type="protein sequence ID" value="GFH39203.1"/>
    <property type="molecule type" value="Genomic_DNA"/>
</dbReference>
<accession>A0A6A0B3D7</accession>
<name>A0A6A0B3D7_9ACTN</name>
<evidence type="ECO:0000256" key="1">
    <source>
        <dbReference type="SAM" id="MobiDB-lite"/>
    </source>
</evidence>
<keyword evidence="3" id="KW-1185">Reference proteome</keyword>
<dbReference type="InterPro" id="IPR047919">
    <property type="entry name" value="SCO3374-like"/>
</dbReference>
<proteinExistence type="predicted"/>
<dbReference type="Proteomes" id="UP000484988">
    <property type="component" value="Unassembled WGS sequence"/>
</dbReference>
<gene>
    <name evidence="2" type="ORF">SCWH03_54680</name>
</gene>